<dbReference type="Pfam" id="PF02949">
    <property type="entry name" value="7tm_6"/>
    <property type="match status" value="1"/>
</dbReference>
<comment type="subcellular location">
    <subcellularLocation>
        <location evidence="1 11">Cell membrane</location>
        <topology evidence="1 11">Multi-pass membrane protein</topology>
    </subcellularLocation>
</comment>
<dbReference type="OrthoDB" id="8185860at2759"/>
<keyword evidence="4 11" id="KW-0812">Transmembrane</keyword>
<name>B4NGZ9_DROWI</name>
<comment type="subunit">
    <text evidence="10">Interacts with Orco. Complexes exist early in the endomembrane system in olfactory sensory neurons (OSNs), coupling these complexes to the conserved ciliary trafficking pathway.</text>
</comment>
<dbReference type="PANTHER" id="PTHR21137:SF44">
    <property type="entry name" value="ODORANT RECEPTOR 13A-RELATED"/>
    <property type="match status" value="1"/>
</dbReference>
<comment type="similarity">
    <text evidence="11">Belongs to the insect chemoreceptor superfamily. Heteromeric odorant receptor channel (TC 1.A.69) family.</text>
</comment>
<dbReference type="PhylomeDB" id="B4NGZ9"/>
<keyword evidence="5 11" id="KW-0552">Olfaction</keyword>
<evidence type="ECO:0000256" key="5">
    <source>
        <dbReference type="ARBA" id="ARBA00022725"/>
    </source>
</evidence>
<dbReference type="HOGENOM" id="CLU_033399_0_0_1"/>
<proteinExistence type="inferred from homology"/>
<dbReference type="GO" id="GO:0005886">
    <property type="term" value="C:plasma membrane"/>
    <property type="evidence" value="ECO:0007669"/>
    <property type="project" value="UniProtKB-SubCell"/>
</dbReference>
<organism evidence="12 13">
    <name type="scientific">Drosophila willistoni</name>
    <name type="common">Fruit fly</name>
    <dbReference type="NCBI Taxonomy" id="7260"/>
    <lineage>
        <taxon>Eukaryota</taxon>
        <taxon>Metazoa</taxon>
        <taxon>Ecdysozoa</taxon>
        <taxon>Arthropoda</taxon>
        <taxon>Hexapoda</taxon>
        <taxon>Insecta</taxon>
        <taxon>Pterygota</taxon>
        <taxon>Neoptera</taxon>
        <taxon>Endopterygota</taxon>
        <taxon>Diptera</taxon>
        <taxon>Brachycera</taxon>
        <taxon>Muscomorpha</taxon>
        <taxon>Ephydroidea</taxon>
        <taxon>Drosophilidae</taxon>
        <taxon>Drosophila</taxon>
        <taxon>Sophophora</taxon>
    </lineage>
</organism>
<evidence type="ECO:0000256" key="7">
    <source>
        <dbReference type="ARBA" id="ARBA00023136"/>
    </source>
</evidence>
<feature type="transmembrane region" description="Helical" evidence="11">
    <location>
        <begin position="88"/>
        <end position="110"/>
    </location>
</feature>
<feature type="transmembrane region" description="Helical" evidence="11">
    <location>
        <begin position="56"/>
        <end position="82"/>
    </location>
</feature>
<keyword evidence="8 11" id="KW-0675">Receptor</keyword>
<evidence type="ECO:0000256" key="1">
    <source>
        <dbReference type="ARBA" id="ARBA00004651"/>
    </source>
</evidence>
<comment type="caution">
    <text evidence="11">Lacks conserved residue(s) required for the propagation of feature annotation.</text>
</comment>
<evidence type="ECO:0000256" key="3">
    <source>
        <dbReference type="ARBA" id="ARBA00022606"/>
    </source>
</evidence>
<dbReference type="EMBL" id="CH964272">
    <property type="protein sequence ID" value="EDW84496.1"/>
    <property type="molecule type" value="Genomic_DNA"/>
</dbReference>
<dbReference type="InterPro" id="IPR004117">
    <property type="entry name" value="7tm6_olfct_rcpt"/>
</dbReference>
<evidence type="ECO:0000256" key="2">
    <source>
        <dbReference type="ARBA" id="ARBA00022475"/>
    </source>
</evidence>
<dbReference type="PANTHER" id="PTHR21137">
    <property type="entry name" value="ODORANT RECEPTOR"/>
    <property type="match status" value="1"/>
</dbReference>
<reference evidence="12 13" key="1">
    <citation type="journal article" date="2007" name="Nature">
        <title>Evolution of genes and genomes on the Drosophila phylogeny.</title>
        <authorList>
            <consortium name="Drosophila 12 Genomes Consortium"/>
            <person name="Clark A.G."/>
            <person name="Eisen M.B."/>
            <person name="Smith D.R."/>
            <person name="Bergman C.M."/>
            <person name="Oliver B."/>
            <person name="Markow T.A."/>
            <person name="Kaufman T.C."/>
            <person name="Kellis M."/>
            <person name="Gelbart W."/>
            <person name="Iyer V.N."/>
            <person name="Pollard D.A."/>
            <person name="Sackton T.B."/>
            <person name="Larracuente A.M."/>
            <person name="Singh N.D."/>
            <person name="Abad J.P."/>
            <person name="Abt D.N."/>
            <person name="Adryan B."/>
            <person name="Aguade M."/>
            <person name="Akashi H."/>
            <person name="Anderson W.W."/>
            <person name="Aquadro C.F."/>
            <person name="Ardell D.H."/>
            <person name="Arguello R."/>
            <person name="Artieri C.G."/>
            <person name="Barbash D.A."/>
            <person name="Barker D."/>
            <person name="Barsanti P."/>
            <person name="Batterham P."/>
            <person name="Batzoglou S."/>
            <person name="Begun D."/>
            <person name="Bhutkar A."/>
            <person name="Blanco E."/>
            <person name="Bosak S.A."/>
            <person name="Bradley R.K."/>
            <person name="Brand A.D."/>
            <person name="Brent M.R."/>
            <person name="Brooks A.N."/>
            <person name="Brown R.H."/>
            <person name="Butlin R.K."/>
            <person name="Caggese C."/>
            <person name="Calvi B.R."/>
            <person name="Bernardo de Carvalho A."/>
            <person name="Caspi A."/>
            <person name="Castrezana S."/>
            <person name="Celniker S.E."/>
            <person name="Chang J.L."/>
            <person name="Chapple C."/>
            <person name="Chatterji S."/>
            <person name="Chinwalla A."/>
            <person name="Civetta A."/>
            <person name="Clifton S.W."/>
            <person name="Comeron J.M."/>
            <person name="Costello J.C."/>
            <person name="Coyne J.A."/>
            <person name="Daub J."/>
            <person name="David R.G."/>
            <person name="Delcher A.L."/>
            <person name="Delehaunty K."/>
            <person name="Do C.B."/>
            <person name="Ebling H."/>
            <person name="Edwards K."/>
            <person name="Eickbush T."/>
            <person name="Evans J.D."/>
            <person name="Filipski A."/>
            <person name="Findeiss S."/>
            <person name="Freyhult E."/>
            <person name="Fulton L."/>
            <person name="Fulton R."/>
            <person name="Garcia A.C."/>
            <person name="Gardiner A."/>
            <person name="Garfield D.A."/>
            <person name="Garvin B.E."/>
            <person name="Gibson G."/>
            <person name="Gilbert D."/>
            <person name="Gnerre S."/>
            <person name="Godfrey J."/>
            <person name="Good R."/>
            <person name="Gotea V."/>
            <person name="Gravely B."/>
            <person name="Greenberg A.J."/>
            <person name="Griffiths-Jones S."/>
            <person name="Gross S."/>
            <person name="Guigo R."/>
            <person name="Gustafson E.A."/>
            <person name="Haerty W."/>
            <person name="Hahn M.W."/>
            <person name="Halligan D.L."/>
            <person name="Halpern A.L."/>
            <person name="Halter G.M."/>
            <person name="Han M.V."/>
            <person name="Heger A."/>
            <person name="Hillier L."/>
            <person name="Hinrichs A.S."/>
            <person name="Holmes I."/>
            <person name="Hoskins R.A."/>
            <person name="Hubisz M.J."/>
            <person name="Hultmark D."/>
            <person name="Huntley M.A."/>
            <person name="Jaffe D.B."/>
            <person name="Jagadeeshan S."/>
            <person name="Jeck W.R."/>
            <person name="Johnson J."/>
            <person name="Jones C.D."/>
            <person name="Jordan W.C."/>
            <person name="Karpen G.H."/>
            <person name="Kataoka E."/>
            <person name="Keightley P.D."/>
            <person name="Kheradpour P."/>
            <person name="Kirkness E.F."/>
            <person name="Koerich L.B."/>
            <person name="Kristiansen K."/>
            <person name="Kudrna D."/>
            <person name="Kulathinal R.J."/>
            <person name="Kumar S."/>
            <person name="Kwok R."/>
            <person name="Lander E."/>
            <person name="Langley C.H."/>
            <person name="Lapoint R."/>
            <person name="Lazzaro B.P."/>
            <person name="Lee S.J."/>
            <person name="Levesque L."/>
            <person name="Li R."/>
            <person name="Lin C.F."/>
            <person name="Lin M.F."/>
            <person name="Lindblad-Toh K."/>
            <person name="Llopart A."/>
            <person name="Long M."/>
            <person name="Low L."/>
            <person name="Lozovsky E."/>
            <person name="Lu J."/>
            <person name="Luo M."/>
            <person name="Machado C.A."/>
            <person name="Makalowski W."/>
            <person name="Marzo M."/>
            <person name="Matsuda M."/>
            <person name="Matzkin L."/>
            <person name="McAllister B."/>
            <person name="McBride C.S."/>
            <person name="McKernan B."/>
            <person name="McKernan K."/>
            <person name="Mendez-Lago M."/>
            <person name="Minx P."/>
            <person name="Mollenhauer M.U."/>
            <person name="Montooth K."/>
            <person name="Mount S.M."/>
            <person name="Mu X."/>
            <person name="Myers E."/>
            <person name="Negre B."/>
            <person name="Newfeld S."/>
            <person name="Nielsen R."/>
            <person name="Noor M.A."/>
            <person name="O'Grady P."/>
            <person name="Pachter L."/>
            <person name="Papaceit M."/>
            <person name="Parisi M.J."/>
            <person name="Parisi M."/>
            <person name="Parts L."/>
            <person name="Pedersen J.S."/>
            <person name="Pesole G."/>
            <person name="Phillippy A.M."/>
            <person name="Ponting C.P."/>
            <person name="Pop M."/>
            <person name="Porcelli D."/>
            <person name="Powell J.R."/>
            <person name="Prohaska S."/>
            <person name="Pruitt K."/>
            <person name="Puig M."/>
            <person name="Quesneville H."/>
            <person name="Ram K.R."/>
            <person name="Rand D."/>
            <person name="Rasmussen M.D."/>
            <person name="Reed L.K."/>
            <person name="Reenan R."/>
            <person name="Reily A."/>
            <person name="Remington K.A."/>
            <person name="Rieger T.T."/>
            <person name="Ritchie M.G."/>
            <person name="Robin C."/>
            <person name="Rogers Y.H."/>
            <person name="Rohde C."/>
            <person name="Rozas J."/>
            <person name="Rubenfield M.J."/>
            <person name="Ruiz A."/>
            <person name="Russo S."/>
            <person name="Salzberg S.L."/>
            <person name="Sanchez-Gracia A."/>
            <person name="Saranga D.J."/>
            <person name="Sato H."/>
            <person name="Schaeffer S.W."/>
            <person name="Schatz M.C."/>
            <person name="Schlenke T."/>
            <person name="Schwartz R."/>
            <person name="Segarra C."/>
            <person name="Singh R.S."/>
            <person name="Sirot L."/>
            <person name="Sirota M."/>
            <person name="Sisneros N.B."/>
            <person name="Smith C.D."/>
            <person name="Smith T.F."/>
            <person name="Spieth J."/>
            <person name="Stage D.E."/>
            <person name="Stark A."/>
            <person name="Stephan W."/>
            <person name="Strausberg R.L."/>
            <person name="Strempel S."/>
            <person name="Sturgill D."/>
            <person name="Sutton G."/>
            <person name="Sutton G.G."/>
            <person name="Tao W."/>
            <person name="Teichmann S."/>
            <person name="Tobari Y.N."/>
            <person name="Tomimura Y."/>
            <person name="Tsolas J.M."/>
            <person name="Valente V.L."/>
            <person name="Venter E."/>
            <person name="Venter J.C."/>
            <person name="Vicario S."/>
            <person name="Vieira F.G."/>
            <person name="Vilella A.J."/>
            <person name="Villasante A."/>
            <person name="Walenz B."/>
            <person name="Wang J."/>
            <person name="Wasserman M."/>
            <person name="Watts T."/>
            <person name="Wilson D."/>
            <person name="Wilson R.K."/>
            <person name="Wing R.A."/>
            <person name="Wolfner M.F."/>
            <person name="Wong A."/>
            <person name="Wong G.K."/>
            <person name="Wu C.I."/>
            <person name="Wu G."/>
            <person name="Yamamoto D."/>
            <person name="Yang H.P."/>
            <person name="Yang S.P."/>
            <person name="Yorke J.A."/>
            <person name="Yoshida K."/>
            <person name="Zdobnov E."/>
            <person name="Zhang P."/>
            <person name="Zhang Y."/>
            <person name="Zimin A.V."/>
            <person name="Baldwin J."/>
            <person name="Abdouelleil A."/>
            <person name="Abdulkadir J."/>
            <person name="Abebe A."/>
            <person name="Abera B."/>
            <person name="Abreu J."/>
            <person name="Acer S.C."/>
            <person name="Aftuck L."/>
            <person name="Alexander A."/>
            <person name="An P."/>
            <person name="Anderson E."/>
            <person name="Anderson S."/>
            <person name="Arachi H."/>
            <person name="Azer M."/>
            <person name="Bachantsang P."/>
            <person name="Barry A."/>
            <person name="Bayul T."/>
            <person name="Berlin A."/>
            <person name="Bessette D."/>
            <person name="Bloom T."/>
            <person name="Blye J."/>
            <person name="Boguslavskiy L."/>
            <person name="Bonnet C."/>
            <person name="Boukhgalter B."/>
            <person name="Bourzgui I."/>
            <person name="Brown A."/>
            <person name="Cahill P."/>
            <person name="Channer S."/>
            <person name="Cheshatsang Y."/>
            <person name="Chuda L."/>
            <person name="Citroen M."/>
            <person name="Collymore A."/>
            <person name="Cooke P."/>
            <person name="Costello M."/>
            <person name="D'Aco K."/>
            <person name="Daza R."/>
            <person name="De Haan G."/>
            <person name="DeGray S."/>
            <person name="DeMaso C."/>
            <person name="Dhargay N."/>
            <person name="Dooley K."/>
            <person name="Dooley E."/>
            <person name="Doricent M."/>
            <person name="Dorje P."/>
            <person name="Dorjee K."/>
            <person name="Dupes A."/>
            <person name="Elong R."/>
            <person name="Falk J."/>
            <person name="Farina A."/>
            <person name="Faro S."/>
            <person name="Ferguson D."/>
            <person name="Fisher S."/>
            <person name="Foley C.D."/>
            <person name="Franke A."/>
            <person name="Friedrich D."/>
            <person name="Gadbois L."/>
            <person name="Gearin G."/>
            <person name="Gearin C.R."/>
            <person name="Giannoukos G."/>
            <person name="Goode T."/>
            <person name="Graham J."/>
            <person name="Grandbois E."/>
            <person name="Grewal S."/>
            <person name="Gyaltsen K."/>
            <person name="Hafez N."/>
            <person name="Hagos B."/>
            <person name="Hall J."/>
            <person name="Henson C."/>
            <person name="Hollinger A."/>
            <person name="Honan T."/>
            <person name="Huard M.D."/>
            <person name="Hughes L."/>
            <person name="Hurhula B."/>
            <person name="Husby M.E."/>
            <person name="Kamat A."/>
            <person name="Kanga B."/>
            <person name="Kashin S."/>
            <person name="Khazanovich D."/>
            <person name="Kisner P."/>
            <person name="Lance K."/>
            <person name="Lara M."/>
            <person name="Lee W."/>
            <person name="Lennon N."/>
            <person name="Letendre F."/>
            <person name="LeVine R."/>
            <person name="Lipovsky A."/>
            <person name="Liu X."/>
            <person name="Liu J."/>
            <person name="Liu S."/>
            <person name="Lokyitsang T."/>
            <person name="Lokyitsang Y."/>
            <person name="Lubonja R."/>
            <person name="Lui A."/>
            <person name="MacDonald P."/>
            <person name="Magnisalis V."/>
            <person name="Maru K."/>
            <person name="Matthews C."/>
            <person name="McCusker W."/>
            <person name="McDonough S."/>
            <person name="Mehta T."/>
            <person name="Meldrim J."/>
            <person name="Meneus L."/>
            <person name="Mihai O."/>
            <person name="Mihalev A."/>
            <person name="Mihova T."/>
            <person name="Mittelman R."/>
            <person name="Mlenga V."/>
            <person name="Montmayeur A."/>
            <person name="Mulrain L."/>
            <person name="Navidi A."/>
            <person name="Naylor J."/>
            <person name="Negash T."/>
            <person name="Nguyen T."/>
            <person name="Nguyen N."/>
            <person name="Nicol R."/>
            <person name="Norbu C."/>
            <person name="Norbu N."/>
            <person name="Novod N."/>
            <person name="O'Neill B."/>
            <person name="Osman S."/>
            <person name="Markiewicz E."/>
            <person name="Oyono O.L."/>
            <person name="Patti C."/>
            <person name="Phunkhang P."/>
            <person name="Pierre F."/>
            <person name="Priest M."/>
            <person name="Raghuraman S."/>
            <person name="Rege F."/>
            <person name="Reyes R."/>
            <person name="Rise C."/>
            <person name="Rogov P."/>
            <person name="Ross K."/>
            <person name="Ryan E."/>
            <person name="Settipalli S."/>
            <person name="Shea T."/>
            <person name="Sherpa N."/>
            <person name="Shi L."/>
            <person name="Shih D."/>
            <person name="Sparrow T."/>
            <person name="Spaulding J."/>
            <person name="Stalker J."/>
            <person name="Stange-Thomann N."/>
            <person name="Stavropoulos S."/>
            <person name="Stone C."/>
            <person name="Strader C."/>
            <person name="Tesfaye S."/>
            <person name="Thomson T."/>
            <person name="Thoulutsang Y."/>
            <person name="Thoulutsang D."/>
            <person name="Topham K."/>
            <person name="Topping I."/>
            <person name="Tsamla T."/>
            <person name="Vassiliev H."/>
            <person name="Vo A."/>
            <person name="Wangchuk T."/>
            <person name="Wangdi T."/>
            <person name="Weiand M."/>
            <person name="Wilkinson J."/>
            <person name="Wilson A."/>
            <person name="Yadav S."/>
            <person name="Young G."/>
            <person name="Yu Q."/>
            <person name="Zembek L."/>
            <person name="Zhong D."/>
            <person name="Zimmer A."/>
            <person name="Zwirko Z."/>
            <person name="Jaffe D.B."/>
            <person name="Alvarez P."/>
            <person name="Brockman W."/>
            <person name="Butler J."/>
            <person name="Chin C."/>
            <person name="Gnerre S."/>
            <person name="Grabherr M."/>
            <person name="Kleber M."/>
            <person name="Mauceli E."/>
            <person name="MacCallum I."/>
        </authorList>
    </citation>
    <scope>NUCLEOTIDE SEQUENCE [LARGE SCALE GENOMIC DNA]</scope>
    <source>
        <strain evidence="13">Tucson 14030-0811.24</strain>
    </source>
</reference>
<dbReference type="OMA" id="AIQVIMH"/>
<keyword evidence="2" id="KW-1003">Cell membrane</keyword>
<dbReference type="GO" id="GO:0004984">
    <property type="term" value="F:olfactory receptor activity"/>
    <property type="evidence" value="ECO:0007669"/>
    <property type="project" value="InterPro"/>
</dbReference>
<evidence type="ECO:0000256" key="11">
    <source>
        <dbReference type="RuleBase" id="RU351113"/>
    </source>
</evidence>
<evidence type="ECO:0000256" key="6">
    <source>
        <dbReference type="ARBA" id="ARBA00022989"/>
    </source>
</evidence>
<evidence type="ECO:0000313" key="13">
    <source>
        <dbReference type="Proteomes" id="UP000007798"/>
    </source>
</evidence>
<dbReference type="AlphaFoldDB" id="B4NGZ9"/>
<feature type="transmembrane region" description="Helical" evidence="11">
    <location>
        <begin position="157"/>
        <end position="177"/>
    </location>
</feature>
<accession>B4NGZ9</accession>
<dbReference type="GO" id="GO:0005549">
    <property type="term" value="F:odorant binding"/>
    <property type="evidence" value="ECO:0007669"/>
    <property type="project" value="InterPro"/>
</dbReference>
<evidence type="ECO:0000256" key="8">
    <source>
        <dbReference type="ARBA" id="ARBA00023170"/>
    </source>
</evidence>
<feature type="transmembrane region" description="Helical" evidence="11">
    <location>
        <begin position="326"/>
        <end position="348"/>
    </location>
</feature>
<evidence type="ECO:0000256" key="10">
    <source>
        <dbReference type="ARBA" id="ARBA00038679"/>
    </source>
</evidence>
<evidence type="ECO:0000256" key="9">
    <source>
        <dbReference type="ARBA" id="ARBA00023224"/>
    </source>
</evidence>
<keyword evidence="7 11" id="KW-0472">Membrane</keyword>
<keyword evidence="6 11" id="KW-1133">Transmembrane helix</keyword>
<dbReference type="FunCoup" id="B4NGZ9">
    <property type="interactions" value="30"/>
</dbReference>
<dbReference type="eggNOG" id="ENOG502SR0T">
    <property type="taxonomic scope" value="Eukaryota"/>
</dbReference>
<dbReference type="InParanoid" id="B4NGZ9"/>
<evidence type="ECO:0000313" key="12">
    <source>
        <dbReference type="EMBL" id="EDW84496.1"/>
    </source>
</evidence>
<dbReference type="GO" id="GO:0007165">
    <property type="term" value="P:signal transduction"/>
    <property type="evidence" value="ECO:0007669"/>
    <property type="project" value="UniProtKB-KW"/>
</dbReference>
<dbReference type="Proteomes" id="UP000007798">
    <property type="component" value="Unassembled WGS sequence"/>
</dbReference>
<evidence type="ECO:0000256" key="4">
    <source>
        <dbReference type="ARBA" id="ARBA00022692"/>
    </source>
</evidence>
<keyword evidence="13" id="KW-1185">Reference proteome</keyword>
<keyword evidence="3 11" id="KW-0716">Sensory transduction</keyword>
<sequence>MASILKHLKYRFLQSKLNKLHVDFNDFMWMPLFFYRTIGIKPFHSSSSNEKTSIWFTLYFVLHFVNLNFVLICEITFVWLAFRNSENFLDACMTMSYIGFVVVAGLKIIAVSAQKKKLQNLVVQIEAAFPPSDQVHQEKYDVVTYLRQCRWVSQGFGGLYVLLIVTYNLYAILQYVVPHYVFHSPDAQQIMPYVPTAPWNWHNNWKYYITYVMQGTAGYTATCGHISADLMIFAFVIQVIMHFDYLAKCLVDIKIENDSTVKGSARDMRNLQKLIAYHNNILGLTDVMNDVFGVPLLLNFMASSMVVCFVGFQMTVGLSPEQTSKLALLLISATSEIYLICFFSQALIDASFSISFAVYDMNWTPADGPFRKMLVLVAMRAQKPVCLSATVFLDVSMETMSIFLKMSYQFFCVIRTMYQ</sequence>
<protein>
    <recommendedName>
        <fullName evidence="11">Odorant receptor</fullName>
    </recommendedName>
</protein>
<gene>
    <name evidence="12" type="primary">Dwil\GK14158</name>
    <name evidence="12" type="ORF">Dwil_GK14158</name>
</gene>
<keyword evidence="9 11" id="KW-0807">Transducer</keyword>
<feature type="transmembrane region" description="Helical" evidence="11">
    <location>
        <begin position="292"/>
        <end position="314"/>
    </location>
</feature>